<dbReference type="InterPro" id="IPR002087">
    <property type="entry name" value="Anti_prolifrtn"/>
</dbReference>
<dbReference type="Pfam" id="PF07742">
    <property type="entry name" value="BTG"/>
    <property type="match status" value="1"/>
</dbReference>
<evidence type="ECO:0000256" key="2">
    <source>
        <dbReference type="SAM" id="MobiDB-lite"/>
    </source>
</evidence>
<dbReference type="SUPFAM" id="SSF160696">
    <property type="entry name" value="BTG domain-like"/>
    <property type="match status" value="1"/>
</dbReference>
<gene>
    <name evidence="4" type="ORF">OFLC_LOCUS13655</name>
</gene>
<evidence type="ECO:0000313" key="5">
    <source>
        <dbReference type="Proteomes" id="UP000267606"/>
    </source>
</evidence>
<dbReference type="Proteomes" id="UP000267606">
    <property type="component" value="Unassembled WGS sequence"/>
</dbReference>
<dbReference type="AlphaFoldDB" id="A0A183I1P3"/>
<feature type="compositionally biased region" description="Basic and acidic residues" evidence="2">
    <location>
        <begin position="277"/>
        <end position="289"/>
    </location>
</feature>
<name>A0A183I1P3_9BILA</name>
<keyword evidence="5" id="KW-1185">Reference proteome</keyword>
<feature type="compositionally biased region" description="Polar residues" evidence="2">
    <location>
        <begin position="259"/>
        <end position="276"/>
    </location>
</feature>
<feature type="region of interest" description="Disordered" evidence="2">
    <location>
        <begin position="236"/>
        <end position="289"/>
    </location>
</feature>
<dbReference type="EMBL" id="UZAJ01040318">
    <property type="protein sequence ID" value="VDP14312.1"/>
    <property type="molecule type" value="Genomic_DNA"/>
</dbReference>
<evidence type="ECO:0000259" key="3">
    <source>
        <dbReference type="Pfam" id="PF07742"/>
    </source>
</evidence>
<reference evidence="4 5" key="2">
    <citation type="submission" date="2018-11" db="EMBL/GenBank/DDBJ databases">
        <authorList>
            <consortium name="Pathogen Informatics"/>
        </authorList>
    </citation>
    <scope>NUCLEOTIDE SEQUENCE [LARGE SCALE GENOMIC DNA]</scope>
</reference>
<feature type="compositionally biased region" description="Basic residues" evidence="2">
    <location>
        <begin position="243"/>
        <end position="258"/>
    </location>
</feature>
<evidence type="ECO:0000256" key="1">
    <source>
        <dbReference type="ARBA" id="ARBA00007989"/>
    </source>
</evidence>
<organism evidence="6">
    <name type="scientific">Onchocerca flexuosa</name>
    <dbReference type="NCBI Taxonomy" id="387005"/>
    <lineage>
        <taxon>Eukaryota</taxon>
        <taxon>Metazoa</taxon>
        <taxon>Ecdysozoa</taxon>
        <taxon>Nematoda</taxon>
        <taxon>Chromadorea</taxon>
        <taxon>Rhabditida</taxon>
        <taxon>Spirurina</taxon>
        <taxon>Spiruromorpha</taxon>
        <taxon>Filarioidea</taxon>
        <taxon>Onchocercidae</taxon>
        <taxon>Onchocerca</taxon>
    </lineage>
</organism>
<dbReference type="WBParaSite" id="OFLC_0001365601-mRNA-1">
    <property type="protein sequence ID" value="OFLC_0001365601-mRNA-1"/>
    <property type="gene ID" value="OFLC_0001365601"/>
</dbReference>
<evidence type="ECO:0000313" key="6">
    <source>
        <dbReference type="WBParaSite" id="OFLC_0001365601-mRNA-1"/>
    </source>
</evidence>
<reference evidence="6" key="1">
    <citation type="submission" date="2016-06" db="UniProtKB">
        <authorList>
            <consortium name="WormBaseParasite"/>
        </authorList>
    </citation>
    <scope>IDENTIFICATION</scope>
</reference>
<comment type="similarity">
    <text evidence="1">Belongs to the BTG family.</text>
</comment>
<dbReference type="Gene3D" id="3.90.640.90">
    <property type="entry name" value="Anti-proliferative protein, N-terminal domain"/>
    <property type="match status" value="1"/>
</dbReference>
<evidence type="ECO:0000313" key="4">
    <source>
        <dbReference type="EMBL" id="VDP14312.1"/>
    </source>
</evidence>
<sequence>MYREIEEAVAFIAAYFYYKLPRNQVDRFAVKLANILLNKCRKIIKADESKISKEKKNEKSTSESLTREMIMDINVDGKLAVAIVEASSVFKMTLQQISALLPNAVQLHINEGMVSYSFRSNLICLYRSDGNMYHLHRRAHHTHLRPPITTVTDQDDCKIFKLITKNTFPLRRYCHKKNYDIVNNTTKLRKVMKSAYFRRNNQQLPGPIRSAKLSGNGFMHPSLPFGYGRKWKEMEGRQEMMSRKSRNKKKIRHSRSNKKQSLNAEPTMEKFSSNRQNKADYIKQKSSKNSERSSTLVTDDILRSFGVLASDYSVIKYSTTLSILHLFIVSEYFNLSVITYNVCYQTALLIYSIFQN</sequence>
<feature type="domain" description="Anti-proliferative protein" evidence="3">
    <location>
        <begin position="1"/>
        <end position="120"/>
    </location>
</feature>
<dbReference type="InterPro" id="IPR036054">
    <property type="entry name" value="BTG-like_sf"/>
</dbReference>
<proteinExistence type="inferred from homology"/>
<protein>
    <submittedName>
        <fullName evidence="6">Anti_prolifrtn domain-containing protein</fullName>
    </submittedName>
</protein>
<accession>A0A183I1P3</accession>